<feature type="non-terminal residue" evidence="2">
    <location>
        <position position="101"/>
    </location>
</feature>
<organism evidence="2 3">
    <name type="scientific">Thermoflexus hugenholtzii JAD2</name>
    <dbReference type="NCBI Taxonomy" id="877466"/>
    <lineage>
        <taxon>Bacteria</taxon>
        <taxon>Bacillati</taxon>
        <taxon>Chloroflexota</taxon>
        <taxon>Thermoflexia</taxon>
        <taxon>Thermoflexales</taxon>
        <taxon>Thermoflexaceae</taxon>
        <taxon>Thermoflexus</taxon>
    </lineage>
</organism>
<dbReference type="InParanoid" id="A0A212RBI3"/>
<evidence type="ECO:0000313" key="2">
    <source>
        <dbReference type="EMBL" id="SNB69599.1"/>
    </source>
</evidence>
<evidence type="ECO:0000256" key="1">
    <source>
        <dbReference type="SAM" id="MobiDB-lite"/>
    </source>
</evidence>
<dbReference type="EMBL" id="FYEK01000043">
    <property type="protein sequence ID" value="SNB69599.1"/>
    <property type="molecule type" value="Genomic_DNA"/>
</dbReference>
<dbReference type="AlphaFoldDB" id="A0A212RBI3"/>
<evidence type="ECO:0008006" key="4">
    <source>
        <dbReference type="Google" id="ProtNLM"/>
    </source>
</evidence>
<feature type="region of interest" description="Disordered" evidence="1">
    <location>
        <begin position="78"/>
        <end position="101"/>
    </location>
</feature>
<dbReference type="Proteomes" id="UP000197025">
    <property type="component" value="Unassembled WGS sequence"/>
</dbReference>
<reference evidence="3" key="1">
    <citation type="submission" date="2017-06" db="EMBL/GenBank/DDBJ databases">
        <authorList>
            <person name="Varghese N."/>
            <person name="Submissions S."/>
        </authorList>
    </citation>
    <scope>NUCLEOTIDE SEQUENCE [LARGE SCALE GENOMIC DNA]</scope>
    <source>
        <strain evidence="3">JAD2</strain>
    </source>
</reference>
<accession>A0A212RBI3</accession>
<evidence type="ECO:0000313" key="3">
    <source>
        <dbReference type="Proteomes" id="UP000197025"/>
    </source>
</evidence>
<gene>
    <name evidence="2" type="ORF">SAMN02746019_00015670</name>
</gene>
<sequence>MVTFSQFPQEHRVHLRTVNVVESPFAALRLRTDAAKRSKRYDQLSAVIGKMLLVAERRFRRLNAPAPAREGLRRRAVRGWGRGSPGGRRLMRKSTPLDETS</sequence>
<protein>
    <recommendedName>
        <fullName evidence="4">Transposase, Mutator family</fullName>
    </recommendedName>
</protein>
<name>A0A212RBI3_9CHLR</name>
<keyword evidence="3" id="KW-1185">Reference proteome</keyword>
<proteinExistence type="predicted"/>